<reference evidence="1" key="1">
    <citation type="submission" date="2019-04" db="EMBL/GenBank/DDBJ databases">
        <title>Genome assembly of Zosterops borbonicus 15179.</title>
        <authorList>
            <person name="Leroy T."/>
            <person name="Anselmetti Y."/>
            <person name="Tilak M.-K."/>
            <person name="Nabholz B."/>
        </authorList>
    </citation>
    <scope>NUCLEOTIDE SEQUENCE</scope>
    <source>
        <strain evidence="1">HGM_15179</strain>
        <tissue evidence="1">Muscle</tissue>
    </source>
</reference>
<dbReference type="AlphaFoldDB" id="A0A8K1FXH2"/>
<evidence type="ECO:0000313" key="1">
    <source>
        <dbReference type="EMBL" id="TRZ07507.1"/>
    </source>
</evidence>
<evidence type="ECO:0008006" key="3">
    <source>
        <dbReference type="Google" id="ProtNLM"/>
    </source>
</evidence>
<name>A0A8K1FXH2_9PASS</name>
<keyword evidence="2" id="KW-1185">Reference proteome</keyword>
<protein>
    <recommendedName>
        <fullName evidence="3">Reverse transcriptase</fullName>
    </recommendedName>
</protein>
<dbReference type="EMBL" id="SWJQ01001745">
    <property type="protein sequence ID" value="TRZ07507.1"/>
    <property type="molecule type" value="Genomic_DNA"/>
</dbReference>
<comment type="caution">
    <text evidence="1">The sequence shown here is derived from an EMBL/GenBank/DDBJ whole genome shotgun (WGS) entry which is preliminary data.</text>
</comment>
<sequence length="112" mass="12691">MPSGQFNSLSVKPYFRETYVCLKMIPGQDDSGNYEPISVISVPGKIMEQILLEALLRHMEDKEVIQDNQHSFTKGKFCLTNLMAFYNGVALSIDKGRATDVSWFRLNLGENL</sequence>
<accession>A0A8K1FXH2</accession>
<proteinExistence type="predicted"/>
<dbReference type="OrthoDB" id="416454at2759"/>
<gene>
    <name evidence="1" type="ORF">HGM15179_019600</name>
</gene>
<evidence type="ECO:0000313" key="2">
    <source>
        <dbReference type="Proteomes" id="UP000796761"/>
    </source>
</evidence>
<organism evidence="1 2">
    <name type="scientific">Zosterops borbonicus</name>
    <dbReference type="NCBI Taxonomy" id="364589"/>
    <lineage>
        <taxon>Eukaryota</taxon>
        <taxon>Metazoa</taxon>
        <taxon>Chordata</taxon>
        <taxon>Craniata</taxon>
        <taxon>Vertebrata</taxon>
        <taxon>Euteleostomi</taxon>
        <taxon>Archelosauria</taxon>
        <taxon>Archosauria</taxon>
        <taxon>Dinosauria</taxon>
        <taxon>Saurischia</taxon>
        <taxon>Theropoda</taxon>
        <taxon>Coelurosauria</taxon>
        <taxon>Aves</taxon>
        <taxon>Neognathae</taxon>
        <taxon>Neoaves</taxon>
        <taxon>Telluraves</taxon>
        <taxon>Australaves</taxon>
        <taxon>Passeriformes</taxon>
        <taxon>Sylvioidea</taxon>
        <taxon>Zosteropidae</taxon>
        <taxon>Zosterops</taxon>
    </lineage>
</organism>
<dbReference type="Proteomes" id="UP000796761">
    <property type="component" value="Unassembled WGS sequence"/>
</dbReference>